<dbReference type="GeneID" id="67016649"/>
<dbReference type="AlphaFoldDB" id="A0A8J2HZ06"/>
<evidence type="ECO:0000313" key="1">
    <source>
        <dbReference type="EMBL" id="CAG5157136.1"/>
    </source>
</evidence>
<name>A0A8J2HZ06_9PLEO</name>
<accession>A0A8J2HZ06</accession>
<gene>
    <name evidence="1" type="ORF">ALTATR162_LOCUS4928</name>
</gene>
<evidence type="ECO:0000313" key="2">
    <source>
        <dbReference type="Proteomes" id="UP000676310"/>
    </source>
</evidence>
<sequence>MLQYFLAPTRDTPPETLIRLGNIIEQPRFADQPLNRNPLPIDNIIVGPESKDHGLAFDHTKTYSIGIWASFLMQILGVGGDINMQISNGTTESWNCDTIRTLFFEPTTEYIKKSLEITSVKEYIRDNRNWLYDTKLYMITGIKIAYGAKGTVTYARNKSIHLHLGVDATPVGVPVQTGPDIGVEKGRNMTQNIGDKEPFVLAFRMQRIKVSAKGEIRHRREEGEMLGLDDDDEDEKDEEPVELMVDGLESVDAHAEEFGIRTSWVVGDEGVGDTSNCALAEDD</sequence>
<protein>
    <submittedName>
        <fullName evidence="1">Uncharacterized protein</fullName>
    </submittedName>
</protein>
<dbReference type="Proteomes" id="UP000676310">
    <property type="component" value="Unassembled WGS sequence"/>
</dbReference>
<dbReference type="EMBL" id="CAJRGZ010000017">
    <property type="protein sequence ID" value="CAG5157136.1"/>
    <property type="molecule type" value="Genomic_DNA"/>
</dbReference>
<dbReference type="OrthoDB" id="4500473at2759"/>
<comment type="caution">
    <text evidence="1">The sequence shown here is derived from an EMBL/GenBank/DDBJ whole genome shotgun (WGS) entry which is preliminary data.</text>
</comment>
<proteinExistence type="predicted"/>
<keyword evidence="2" id="KW-1185">Reference proteome</keyword>
<dbReference type="RefSeq" id="XP_043168479.1">
    <property type="nucleotide sequence ID" value="XM_043312544.1"/>
</dbReference>
<reference evidence="1" key="1">
    <citation type="submission" date="2021-05" db="EMBL/GenBank/DDBJ databases">
        <authorList>
            <person name="Stam R."/>
        </authorList>
    </citation>
    <scope>NUCLEOTIDE SEQUENCE</scope>
    <source>
        <strain evidence="1">CS162</strain>
    </source>
</reference>
<organism evidence="1 2">
    <name type="scientific">Alternaria atra</name>
    <dbReference type="NCBI Taxonomy" id="119953"/>
    <lineage>
        <taxon>Eukaryota</taxon>
        <taxon>Fungi</taxon>
        <taxon>Dikarya</taxon>
        <taxon>Ascomycota</taxon>
        <taxon>Pezizomycotina</taxon>
        <taxon>Dothideomycetes</taxon>
        <taxon>Pleosporomycetidae</taxon>
        <taxon>Pleosporales</taxon>
        <taxon>Pleosporineae</taxon>
        <taxon>Pleosporaceae</taxon>
        <taxon>Alternaria</taxon>
        <taxon>Alternaria sect. Ulocladioides</taxon>
    </lineage>
</organism>